<gene>
    <name evidence="1" type="ORF">EGYM00163_LOCUS27649</name>
</gene>
<proteinExistence type="predicted"/>
<organism evidence="1">
    <name type="scientific">Eutreptiella gymnastica</name>
    <dbReference type="NCBI Taxonomy" id="73025"/>
    <lineage>
        <taxon>Eukaryota</taxon>
        <taxon>Discoba</taxon>
        <taxon>Euglenozoa</taxon>
        <taxon>Euglenida</taxon>
        <taxon>Spirocuta</taxon>
        <taxon>Euglenophyceae</taxon>
        <taxon>Eutreptiales</taxon>
        <taxon>Eutreptiaceae</taxon>
        <taxon>Eutreptiella</taxon>
    </lineage>
</organism>
<evidence type="ECO:0000313" key="1">
    <source>
        <dbReference type="EMBL" id="CAE0816488.1"/>
    </source>
</evidence>
<dbReference type="EMBL" id="HBJA01078940">
    <property type="protein sequence ID" value="CAE0816488.1"/>
    <property type="molecule type" value="Transcribed_RNA"/>
</dbReference>
<reference evidence="1" key="1">
    <citation type="submission" date="2021-01" db="EMBL/GenBank/DDBJ databases">
        <authorList>
            <person name="Corre E."/>
            <person name="Pelletier E."/>
            <person name="Niang G."/>
            <person name="Scheremetjew M."/>
            <person name="Finn R."/>
            <person name="Kale V."/>
            <person name="Holt S."/>
            <person name="Cochrane G."/>
            <person name="Meng A."/>
            <person name="Brown T."/>
            <person name="Cohen L."/>
        </authorList>
    </citation>
    <scope>NUCLEOTIDE SEQUENCE</scope>
    <source>
        <strain evidence="1">CCMP1594</strain>
    </source>
</reference>
<sequence>MQKGYILKPSTLSLGGARAHLKATKSSCILQIGWNFFRVQLLRQFSTLHSSNIKKIQNPFVDIVTSHNDQTCYVKHVLCPLHEFLTLFGDWVLGGPGTGAQTA</sequence>
<protein>
    <submittedName>
        <fullName evidence="1">Uncharacterized protein</fullName>
    </submittedName>
</protein>
<accession>A0A7S4LAA5</accession>
<dbReference type="AlphaFoldDB" id="A0A7S4LAA5"/>
<name>A0A7S4LAA5_9EUGL</name>